<evidence type="ECO:0000259" key="1">
    <source>
        <dbReference type="Pfam" id="PF21113"/>
    </source>
</evidence>
<dbReference type="EMBL" id="BARS01058356">
    <property type="protein sequence ID" value="GAG47737.1"/>
    <property type="molecule type" value="Genomic_DNA"/>
</dbReference>
<organism evidence="2">
    <name type="scientific">marine sediment metagenome</name>
    <dbReference type="NCBI Taxonomy" id="412755"/>
    <lineage>
        <taxon>unclassified sequences</taxon>
        <taxon>metagenomes</taxon>
        <taxon>ecological metagenomes</taxon>
    </lineage>
</organism>
<accession>X0YL40</accession>
<evidence type="ECO:0000313" key="2">
    <source>
        <dbReference type="EMBL" id="GAG47737.1"/>
    </source>
</evidence>
<dbReference type="Pfam" id="PF21113">
    <property type="entry name" value="LarA_C"/>
    <property type="match status" value="1"/>
</dbReference>
<protein>
    <recommendedName>
        <fullName evidence="1">Lactate racemase C-terminal domain-containing protein</fullName>
    </recommendedName>
</protein>
<feature type="non-terminal residue" evidence="2">
    <location>
        <position position="1"/>
    </location>
</feature>
<dbReference type="InterPro" id="IPR048520">
    <property type="entry name" value="LarA_C"/>
</dbReference>
<proteinExistence type="predicted"/>
<name>X0YL40_9ZZZZ</name>
<comment type="caution">
    <text evidence="2">The sequence shown here is derived from an EMBL/GenBank/DDBJ whole genome shotgun (WGS) entry which is preliminary data.</text>
</comment>
<dbReference type="Gene3D" id="3.90.226.30">
    <property type="match status" value="1"/>
</dbReference>
<dbReference type="InterPro" id="IPR043166">
    <property type="entry name" value="LarA-like_C"/>
</dbReference>
<dbReference type="AlphaFoldDB" id="X0YL40"/>
<gene>
    <name evidence="2" type="ORF">S01H1_85143</name>
</gene>
<sequence>LMKAEILVVSRLKEHEIGNIGLKYAKTVEDAINLSIDKHGSNAKILILPNGPQILPFLK</sequence>
<feature type="domain" description="Lactate racemase C-terminal" evidence="1">
    <location>
        <begin position="1"/>
        <end position="52"/>
    </location>
</feature>
<reference evidence="2" key="1">
    <citation type="journal article" date="2014" name="Front. Microbiol.">
        <title>High frequency of phylogenetically diverse reductive dehalogenase-homologous genes in deep subseafloor sedimentary metagenomes.</title>
        <authorList>
            <person name="Kawai M."/>
            <person name="Futagami T."/>
            <person name="Toyoda A."/>
            <person name="Takaki Y."/>
            <person name="Nishi S."/>
            <person name="Hori S."/>
            <person name="Arai W."/>
            <person name="Tsubouchi T."/>
            <person name="Morono Y."/>
            <person name="Uchiyama I."/>
            <person name="Ito T."/>
            <person name="Fujiyama A."/>
            <person name="Inagaki F."/>
            <person name="Takami H."/>
        </authorList>
    </citation>
    <scope>NUCLEOTIDE SEQUENCE</scope>
    <source>
        <strain evidence="2">Expedition CK06-06</strain>
    </source>
</reference>